<dbReference type="Gene3D" id="3.40.50.2000">
    <property type="entry name" value="Glycogen Phosphorylase B"/>
    <property type="match status" value="1"/>
</dbReference>
<dbReference type="AlphaFoldDB" id="A0A177MMS8"/>
<protein>
    <recommendedName>
        <fullName evidence="4">Glycosyl transferase family 1</fullName>
    </recommendedName>
</protein>
<name>A0A177MMS8_METMH</name>
<evidence type="ECO:0000256" key="1">
    <source>
        <dbReference type="ARBA" id="ARBA00022679"/>
    </source>
</evidence>
<dbReference type="Proteomes" id="UP000078090">
    <property type="component" value="Unassembled WGS sequence"/>
</dbReference>
<dbReference type="PANTHER" id="PTHR46401:SF2">
    <property type="entry name" value="GLYCOSYLTRANSFERASE WBBK-RELATED"/>
    <property type="match status" value="1"/>
</dbReference>
<accession>A0A177MMS8</accession>
<dbReference type="SUPFAM" id="SSF53756">
    <property type="entry name" value="UDP-Glycosyltransferase/glycogen phosphorylase"/>
    <property type="match status" value="1"/>
</dbReference>
<dbReference type="GO" id="GO:0009103">
    <property type="term" value="P:lipopolysaccharide biosynthetic process"/>
    <property type="evidence" value="ECO:0007669"/>
    <property type="project" value="TreeGrafter"/>
</dbReference>
<sequence length="462" mass="52320">MNLNMNNQAESKLPKRSLLVVCNDVIGEKMAGPAIRCIEIAQSAAEKFDTTLVAPKVSGKNFVRFKLLEIQPDILKSLADKSDVVLIQGDALVRYPFLKEISGVLIADLYCPIPLEYHQVSDGIDMSERLSMGKHLSSVVAEQLAYADYFLCASEKQKDFWLGALTVMGRINGLRWEKSNRANINDLILLLPFGLPNADPAPEQVTLRAKFDIPKDHFVAVWGGGIYEWFDPLTIIKAIRILNDRGDNVHLVFIGVKHPNPGIQDHDICARAISLSRELDLLDRFVHFNSGWVDYETRSQYFMDANIGVSAHFDNPETRFSFRTRMLDYLWCNLPIVTTRGDYFGDTVTSEGLGATVNFEDLDGWVEEISRLQQDVQFYEKCSSQVANFKIRFRWENVTKPLLDIVASIEPSADREFARNCFGKTAIKPSLFTRVRHVYSTGGFRKLFTLGVRRIHLAFKLG</sequence>
<dbReference type="EMBL" id="LUUG01000052">
    <property type="protein sequence ID" value="OAI07106.1"/>
    <property type="molecule type" value="Genomic_DNA"/>
</dbReference>
<evidence type="ECO:0000313" key="3">
    <source>
        <dbReference type="Proteomes" id="UP000078090"/>
    </source>
</evidence>
<proteinExistence type="predicted"/>
<dbReference type="GO" id="GO:0016757">
    <property type="term" value="F:glycosyltransferase activity"/>
    <property type="evidence" value="ECO:0007669"/>
    <property type="project" value="TreeGrafter"/>
</dbReference>
<evidence type="ECO:0000313" key="2">
    <source>
        <dbReference type="EMBL" id="OAI07106.1"/>
    </source>
</evidence>
<keyword evidence="1" id="KW-0808">Transferase</keyword>
<gene>
    <name evidence="2" type="ORF">A1332_09530</name>
</gene>
<organism evidence="2 3">
    <name type="scientific">Methylomonas methanica</name>
    <dbReference type="NCBI Taxonomy" id="421"/>
    <lineage>
        <taxon>Bacteria</taxon>
        <taxon>Pseudomonadati</taxon>
        <taxon>Pseudomonadota</taxon>
        <taxon>Gammaproteobacteria</taxon>
        <taxon>Methylococcales</taxon>
        <taxon>Methylococcaceae</taxon>
        <taxon>Methylomonas</taxon>
    </lineage>
</organism>
<dbReference type="PANTHER" id="PTHR46401">
    <property type="entry name" value="GLYCOSYLTRANSFERASE WBBK-RELATED"/>
    <property type="match status" value="1"/>
</dbReference>
<evidence type="ECO:0008006" key="4">
    <source>
        <dbReference type="Google" id="ProtNLM"/>
    </source>
</evidence>
<comment type="caution">
    <text evidence="2">The sequence shown here is derived from an EMBL/GenBank/DDBJ whole genome shotgun (WGS) entry which is preliminary data.</text>
</comment>
<reference evidence="2 3" key="1">
    <citation type="submission" date="2016-03" db="EMBL/GenBank/DDBJ databases">
        <authorList>
            <person name="Ploux O."/>
        </authorList>
    </citation>
    <scope>NUCLEOTIDE SEQUENCE [LARGE SCALE GENOMIC DNA]</scope>
    <source>
        <strain evidence="2 3">R-45363</strain>
    </source>
</reference>